<dbReference type="GO" id="GO:0005634">
    <property type="term" value="C:nucleus"/>
    <property type="evidence" value="ECO:0007669"/>
    <property type="project" value="TreeGrafter"/>
</dbReference>
<dbReference type="EMBL" id="GDIQ01020526">
    <property type="protein sequence ID" value="JAN74211.1"/>
    <property type="molecule type" value="Transcribed_RNA"/>
</dbReference>
<dbReference type="OrthoDB" id="10029243at2759"/>
<keyword evidence="1" id="KW-0597">Phosphoprotein</keyword>
<feature type="region of interest" description="Disordered" evidence="5">
    <location>
        <begin position="134"/>
        <end position="174"/>
    </location>
</feature>
<dbReference type="InterPro" id="IPR052440">
    <property type="entry name" value="Trans_Reg/Chrom_Remod"/>
</dbReference>
<evidence type="ECO:0000313" key="7">
    <source>
        <dbReference type="EMBL" id="JAN48170.1"/>
    </source>
</evidence>
<dbReference type="FunFam" id="3.30.40.10:FF:001079">
    <property type="entry name" value="Transcription factor"/>
    <property type="match status" value="1"/>
</dbReference>
<keyword evidence="3" id="KW-0863">Zinc-finger</keyword>
<feature type="region of interest" description="Disordered" evidence="5">
    <location>
        <begin position="240"/>
        <end position="274"/>
    </location>
</feature>
<sequence>MGLYFIPQSQLENTRVVFEAAILRYNPCTIRLHDSVRFLGFSFLPTMRVKEKPYPLNHGVDVASVVSPNKRQIQSEVSIGIEVEPHNQVLDLSKPSEKINGYSGTTETDAIHRRLGSLDGGVENLAKSVVDLMESSSAGGKRKRSPAKISPSKNVKDEAIETGDLASQSGVDGSSVKKELFQDIPSNDQEIKKAAHSAVVNSEPKGKKKSAIQQGKKTLKKKKNVKKKCFTKDDDDFQIDPRLGGTKIRQSIGNKGKDKKLKSTDQEPKKQKTLEQRCPYVHIEGSWNLPSVVKIVNGHVKEDENDGKSSTKLTKAAQYIDEEHRNKVAKVGFTSTLSDRYDTHNRDATWVCVFCQLFTHTQCLGDLYGPYYINQVSTEPIWFSKRNPDSLSQCNSGAISAESEFPLRPNVHPKKTKKSPKKKSLVKDEVSASVLPSVDESATRVACETPVGIFPLDPSDEKVEVWFHESCLIWAPGVCLVPPRLVGLDEAVSDSQQVVCEYCKKRGGHIFCRRRGCGLRTHFPCAIAHGWLLREETFMALCPTHLDQAAIT</sequence>
<keyword evidence="2" id="KW-0479">Metal-binding</keyword>
<feature type="region of interest" description="Disordered" evidence="5">
    <location>
        <begin position="193"/>
        <end position="218"/>
    </location>
</feature>
<evidence type="ECO:0000256" key="4">
    <source>
        <dbReference type="ARBA" id="ARBA00022833"/>
    </source>
</evidence>
<dbReference type="Pfam" id="PF13771">
    <property type="entry name" value="zf-HC5HC2H"/>
    <property type="match status" value="1"/>
</dbReference>
<dbReference type="InterPro" id="IPR013083">
    <property type="entry name" value="Znf_RING/FYVE/PHD"/>
</dbReference>
<dbReference type="AlphaFoldDB" id="A0A0P6H2W7"/>
<keyword evidence="4" id="KW-0862">Zinc</keyword>
<evidence type="ECO:0000256" key="2">
    <source>
        <dbReference type="ARBA" id="ARBA00022723"/>
    </source>
</evidence>
<organism evidence="7">
    <name type="scientific">Daphnia magna</name>
    <dbReference type="NCBI Taxonomy" id="35525"/>
    <lineage>
        <taxon>Eukaryota</taxon>
        <taxon>Metazoa</taxon>
        <taxon>Ecdysozoa</taxon>
        <taxon>Arthropoda</taxon>
        <taxon>Crustacea</taxon>
        <taxon>Branchiopoda</taxon>
        <taxon>Diplostraca</taxon>
        <taxon>Cladocera</taxon>
        <taxon>Anomopoda</taxon>
        <taxon>Daphniidae</taxon>
        <taxon>Daphnia</taxon>
    </lineage>
</organism>
<reference evidence="7" key="1">
    <citation type="submission" date="2015-10" db="EMBL/GenBank/DDBJ databases">
        <title>EvidentialGene: Evidence-directed Construction of Complete mRNA Transcriptomes without Genomes.</title>
        <authorList>
            <person name="Gilbert D.G."/>
        </authorList>
    </citation>
    <scope>NUCLEOTIDE SEQUENCE</scope>
</reference>
<dbReference type="InterPro" id="IPR034732">
    <property type="entry name" value="EPHD"/>
</dbReference>
<dbReference type="GO" id="GO:0008270">
    <property type="term" value="F:zinc ion binding"/>
    <property type="evidence" value="ECO:0007669"/>
    <property type="project" value="UniProtKB-KW"/>
</dbReference>
<dbReference type="PROSITE" id="PS51805">
    <property type="entry name" value="EPHD"/>
    <property type="match status" value="1"/>
</dbReference>
<evidence type="ECO:0000259" key="6">
    <source>
        <dbReference type="PROSITE" id="PS51805"/>
    </source>
</evidence>
<proteinExistence type="predicted"/>
<dbReference type="PANTHER" id="PTHR14955:SF4">
    <property type="entry name" value="PHD-TYPE DOMAIN-CONTAINING PROTEIN"/>
    <property type="match status" value="1"/>
</dbReference>
<evidence type="ECO:0000256" key="3">
    <source>
        <dbReference type="ARBA" id="ARBA00022771"/>
    </source>
</evidence>
<protein>
    <submittedName>
        <fullName evidence="7">Transcription factor</fullName>
    </submittedName>
</protein>
<evidence type="ECO:0000256" key="5">
    <source>
        <dbReference type="SAM" id="MobiDB-lite"/>
    </source>
</evidence>
<dbReference type="Gene3D" id="3.30.40.10">
    <property type="entry name" value="Zinc/RING finger domain, C3HC4 (zinc finger)"/>
    <property type="match status" value="1"/>
</dbReference>
<dbReference type="EMBL" id="GDIQ01046567">
    <property type="protein sequence ID" value="JAN48170.1"/>
    <property type="molecule type" value="Transcribed_RNA"/>
</dbReference>
<dbReference type="GO" id="GO:0006357">
    <property type="term" value="P:regulation of transcription by RNA polymerase II"/>
    <property type="evidence" value="ECO:0007669"/>
    <property type="project" value="TreeGrafter"/>
</dbReference>
<feature type="domain" description="PHD-type" evidence="6">
    <location>
        <begin position="429"/>
        <end position="546"/>
    </location>
</feature>
<accession>A0A0P6H2W7</accession>
<feature type="compositionally biased region" description="Basic and acidic residues" evidence="5">
    <location>
        <begin position="261"/>
        <end position="274"/>
    </location>
</feature>
<name>A0A0P6H2W7_9CRUS</name>
<evidence type="ECO:0000256" key="1">
    <source>
        <dbReference type="ARBA" id="ARBA00022553"/>
    </source>
</evidence>
<dbReference type="PANTHER" id="PTHR14955">
    <property type="entry name" value="RETINOIC ACID INDUCED 1/TRANSCRIPTION FACTOR 20"/>
    <property type="match status" value="1"/>
</dbReference>